<proteinExistence type="predicted"/>
<evidence type="ECO:0000256" key="1">
    <source>
        <dbReference type="SAM" id="MobiDB-lite"/>
    </source>
</evidence>
<keyword evidence="3" id="KW-1185">Reference proteome</keyword>
<sequence>MPAFFSNNDSLTYGPSDEEHSPKHTRELPTGEDDGSFEAPDLSLAEQSVNFRQKNLELQFTVGKLIVAISKVHRESGEEQRLVNSVLGGFHFGLSWRNFDLEVEITLSSMYIADQVA</sequence>
<accession>A0A0L0UNW4</accession>
<evidence type="ECO:0000313" key="2">
    <source>
        <dbReference type="EMBL" id="KNE88703.1"/>
    </source>
</evidence>
<dbReference type="AlphaFoldDB" id="A0A0L0UNW4"/>
<feature type="compositionally biased region" description="Basic and acidic residues" evidence="1">
    <location>
        <begin position="17"/>
        <end position="29"/>
    </location>
</feature>
<dbReference type="Proteomes" id="UP000054564">
    <property type="component" value="Unassembled WGS sequence"/>
</dbReference>
<dbReference type="EMBL" id="AJIL01001093">
    <property type="protein sequence ID" value="KNE88703.1"/>
    <property type="molecule type" value="Genomic_DNA"/>
</dbReference>
<comment type="caution">
    <text evidence="2">The sequence shown here is derived from an EMBL/GenBank/DDBJ whole genome shotgun (WGS) entry which is preliminary data.</text>
</comment>
<feature type="region of interest" description="Disordered" evidence="1">
    <location>
        <begin position="1"/>
        <end position="39"/>
    </location>
</feature>
<gene>
    <name evidence="2" type="ORF">PSTG_17881</name>
</gene>
<organism evidence="2 3">
    <name type="scientific">Puccinia striiformis f. sp. tritici PST-78</name>
    <dbReference type="NCBI Taxonomy" id="1165861"/>
    <lineage>
        <taxon>Eukaryota</taxon>
        <taxon>Fungi</taxon>
        <taxon>Dikarya</taxon>
        <taxon>Basidiomycota</taxon>
        <taxon>Pucciniomycotina</taxon>
        <taxon>Pucciniomycetes</taxon>
        <taxon>Pucciniales</taxon>
        <taxon>Pucciniaceae</taxon>
        <taxon>Puccinia</taxon>
    </lineage>
</organism>
<reference evidence="3" key="1">
    <citation type="submission" date="2014-03" db="EMBL/GenBank/DDBJ databases">
        <title>The Genome Sequence of Puccinia striiformis f. sp. tritici PST-78.</title>
        <authorList>
            <consortium name="The Broad Institute Genome Sequencing Platform"/>
            <person name="Cuomo C."/>
            <person name="Hulbert S."/>
            <person name="Chen X."/>
            <person name="Walker B."/>
            <person name="Young S.K."/>
            <person name="Zeng Q."/>
            <person name="Gargeya S."/>
            <person name="Fitzgerald M."/>
            <person name="Haas B."/>
            <person name="Abouelleil A."/>
            <person name="Alvarado L."/>
            <person name="Arachchi H.M."/>
            <person name="Berlin A.M."/>
            <person name="Chapman S.B."/>
            <person name="Goldberg J."/>
            <person name="Griggs A."/>
            <person name="Gujja S."/>
            <person name="Hansen M."/>
            <person name="Howarth C."/>
            <person name="Imamovic A."/>
            <person name="Larimer J."/>
            <person name="McCowan C."/>
            <person name="Montmayeur A."/>
            <person name="Murphy C."/>
            <person name="Neiman D."/>
            <person name="Pearson M."/>
            <person name="Priest M."/>
            <person name="Roberts A."/>
            <person name="Saif S."/>
            <person name="Shea T."/>
            <person name="Sisk P."/>
            <person name="Sykes S."/>
            <person name="Wortman J."/>
            <person name="Nusbaum C."/>
            <person name="Birren B."/>
        </authorList>
    </citation>
    <scope>NUCLEOTIDE SEQUENCE [LARGE SCALE GENOMIC DNA]</scope>
    <source>
        <strain evidence="3">race PST-78</strain>
    </source>
</reference>
<dbReference type="STRING" id="1165861.A0A0L0UNW4"/>
<name>A0A0L0UNW4_9BASI</name>
<evidence type="ECO:0000313" key="3">
    <source>
        <dbReference type="Proteomes" id="UP000054564"/>
    </source>
</evidence>
<protein>
    <submittedName>
        <fullName evidence="2">Uncharacterized protein</fullName>
    </submittedName>
</protein>
<feature type="non-terminal residue" evidence="2">
    <location>
        <position position="117"/>
    </location>
</feature>
<feature type="compositionally biased region" description="Polar residues" evidence="1">
    <location>
        <begin position="1"/>
        <end position="13"/>
    </location>
</feature>